<evidence type="ECO:0000259" key="9">
    <source>
        <dbReference type="PROSITE" id="PS50835"/>
    </source>
</evidence>
<keyword evidence="6" id="KW-0393">Immunoglobulin domain</keyword>
<dbReference type="GO" id="GO:0001817">
    <property type="term" value="P:regulation of cytokine production"/>
    <property type="evidence" value="ECO:0007669"/>
    <property type="project" value="TreeGrafter"/>
</dbReference>
<evidence type="ECO:0000313" key="11">
    <source>
        <dbReference type="Proteomes" id="UP000752171"/>
    </source>
</evidence>
<evidence type="ECO:0000256" key="7">
    <source>
        <dbReference type="SAM" id="Phobius"/>
    </source>
</evidence>
<dbReference type="GO" id="GO:0050852">
    <property type="term" value="P:T cell receptor signaling pathway"/>
    <property type="evidence" value="ECO:0007669"/>
    <property type="project" value="TreeGrafter"/>
</dbReference>
<feature type="transmembrane region" description="Helical" evidence="7">
    <location>
        <begin position="49"/>
        <end position="68"/>
    </location>
</feature>
<dbReference type="SUPFAM" id="SSF48726">
    <property type="entry name" value="Immunoglobulin"/>
    <property type="match status" value="2"/>
</dbReference>
<dbReference type="Gene3D" id="2.60.40.10">
    <property type="entry name" value="Immunoglobulins"/>
    <property type="match status" value="2"/>
</dbReference>
<organism evidence="10 11">
    <name type="scientific">Astyanax mexicanus</name>
    <name type="common">Blind cave fish</name>
    <name type="synonym">Astyanax fasciatus mexicanus</name>
    <dbReference type="NCBI Taxonomy" id="7994"/>
    <lineage>
        <taxon>Eukaryota</taxon>
        <taxon>Metazoa</taxon>
        <taxon>Chordata</taxon>
        <taxon>Craniata</taxon>
        <taxon>Vertebrata</taxon>
        <taxon>Euteleostomi</taxon>
        <taxon>Actinopterygii</taxon>
        <taxon>Neopterygii</taxon>
        <taxon>Teleostei</taxon>
        <taxon>Ostariophysi</taxon>
        <taxon>Characiformes</taxon>
        <taxon>Characoidei</taxon>
        <taxon>Acestrorhamphidae</taxon>
        <taxon>Acestrorhamphinae</taxon>
        <taxon>Astyanax</taxon>
    </lineage>
</organism>
<dbReference type="FunFam" id="2.60.40.10:FF:000142">
    <property type="entry name" value="V-set domain-containing T-cell activation inhibitor 1"/>
    <property type="match status" value="1"/>
</dbReference>
<accession>A0A8T2LIQ6</accession>
<keyword evidence="3 7" id="KW-0472">Membrane</keyword>
<feature type="domain" description="Ig-like" evidence="9">
    <location>
        <begin position="112"/>
        <end position="210"/>
    </location>
</feature>
<keyword evidence="4" id="KW-1015">Disulfide bond</keyword>
<reference evidence="10 11" key="1">
    <citation type="submission" date="2021-07" db="EMBL/GenBank/DDBJ databases">
        <authorList>
            <person name="Imarazene B."/>
            <person name="Zahm M."/>
            <person name="Klopp C."/>
            <person name="Cabau C."/>
            <person name="Beille S."/>
            <person name="Jouanno E."/>
            <person name="Castinel A."/>
            <person name="Lluch J."/>
            <person name="Gil L."/>
            <person name="Kuchtly C."/>
            <person name="Lopez Roques C."/>
            <person name="Donnadieu C."/>
            <person name="Parrinello H."/>
            <person name="Journot L."/>
            <person name="Du K."/>
            <person name="Schartl M."/>
            <person name="Retaux S."/>
            <person name="Guiguen Y."/>
        </authorList>
    </citation>
    <scope>NUCLEOTIDE SEQUENCE [LARGE SCALE GENOMIC DNA]</scope>
    <source>
        <strain evidence="10">Pach_M1</strain>
        <tissue evidence="10">Testis</tissue>
    </source>
</reference>
<evidence type="ECO:0000256" key="6">
    <source>
        <dbReference type="ARBA" id="ARBA00023319"/>
    </source>
</evidence>
<feature type="chain" id="PRO_5035808091" evidence="8">
    <location>
        <begin position="27"/>
        <end position="333"/>
    </location>
</feature>
<sequence>MASIGQIIFWRLLLCYFLLNSDKVDCTVFVCVCGMLYHHNIVLNDFIVFYVNIVYTCQLFNVYIMYMFSVSYSMIVLIFVFAGFIILLLAIAFSVTQGTVETTTPFPVGNLGQDVVLECKFRTKTGGDSSKDVFISWKKDGLRGLVYQYKNNAAQLQEQNSQFQNRVQLFPDAISGGNASLVLRSVRMEDAGVYRCTVGAPGVLSSVSIDLRVTVYSAPTISKSANGLKAVAPKWYFKPTVTWSDQTGTLLNSSTQFNNVSEGIVQVVSNLTGPLMSTLTYTCIIQNSLIQSVSAVTGDGELRSSYFLTSSSPATLPLQLTGISPLLLYMLAW</sequence>
<dbReference type="PANTHER" id="PTHR24100">
    <property type="entry name" value="BUTYROPHILIN"/>
    <property type="match status" value="1"/>
</dbReference>
<dbReference type="PANTHER" id="PTHR24100:SF0">
    <property type="entry name" value="V-SET DOMAIN-CONTAINING T-CELL ACTIVATION INHIBITOR 1"/>
    <property type="match status" value="1"/>
</dbReference>
<comment type="caution">
    <text evidence="10">The sequence shown here is derived from an EMBL/GenBank/DDBJ whole genome shotgun (WGS) entry which is preliminary data.</text>
</comment>
<dbReference type="InterPro" id="IPR050504">
    <property type="entry name" value="IgSF_BTN/MOG"/>
</dbReference>
<dbReference type="SMART" id="SM00406">
    <property type="entry name" value="IGv"/>
    <property type="match status" value="1"/>
</dbReference>
<dbReference type="GO" id="GO:0050863">
    <property type="term" value="P:regulation of T cell activation"/>
    <property type="evidence" value="ECO:0007669"/>
    <property type="project" value="UniProtKB-ARBA"/>
</dbReference>
<protein>
    <submittedName>
        <fullName evidence="10">V-set domain-containing T-cell activation inhibitor 1-like</fullName>
    </submittedName>
</protein>
<evidence type="ECO:0000256" key="1">
    <source>
        <dbReference type="ARBA" id="ARBA00004370"/>
    </source>
</evidence>
<dbReference type="OrthoDB" id="9835793at2759"/>
<gene>
    <name evidence="10" type="primary">VTCN1</name>
    <name evidence="10" type="ORF">AMEX_G14284</name>
</gene>
<evidence type="ECO:0000256" key="8">
    <source>
        <dbReference type="SAM" id="SignalP"/>
    </source>
</evidence>
<dbReference type="GO" id="GO:1903037">
    <property type="term" value="P:regulation of leukocyte cell-cell adhesion"/>
    <property type="evidence" value="ECO:0007669"/>
    <property type="project" value="UniProtKB-ARBA"/>
</dbReference>
<evidence type="ECO:0000256" key="2">
    <source>
        <dbReference type="ARBA" id="ARBA00022729"/>
    </source>
</evidence>
<dbReference type="AlphaFoldDB" id="A0A8T2LIQ6"/>
<dbReference type="GO" id="GO:0005102">
    <property type="term" value="F:signaling receptor binding"/>
    <property type="evidence" value="ECO:0007669"/>
    <property type="project" value="TreeGrafter"/>
</dbReference>
<keyword evidence="7" id="KW-0812">Transmembrane</keyword>
<evidence type="ECO:0000313" key="10">
    <source>
        <dbReference type="EMBL" id="KAG9271370.1"/>
    </source>
</evidence>
<dbReference type="SMART" id="SM00409">
    <property type="entry name" value="IG"/>
    <property type="match status" value="1"/>
</dbReference>
<keyword evidence="5" id="KW-0325">Glycoprotein</keyword>
<keyword evidence="2 8" id="KW-0732">Signal</keyword>
<dbReference type="Proteomes" id="UP000752171">
    <property type="component" value="Unassembled WGS sequence"/>
</dbReference>
<dbReference type="GO" id="GO:0009897">
    <property type="term" value="C:external side of plasma membrane"/>
    <property type="evidence" value="ECO:0007669"/>
    <property type="project" value="TreeGrafter"/>
</dbReference>
<dbReference type="InterPro" id="IPR013106">
    <property type="entry name" value="Ig_V-set"/>
</dbReference>
<evidence type="ECO:0000256" key="4">
    <source>
        <dbReference type="ARBA" id="ARBA00023157"/>
    </source>
</evidence>
<dbReference type="InterPro" id="IPR036179">
    <property type="entry name" value="Ig-like_dom_sf"/>
</dbReference>
<dbReference type="InterPro" id="IPR013783">
    <property type="entry name" value="Ig-like_fold"/>
</dbReference>
<evidence type="ECO:0000256" key="3">
    <source>
        <dbReference type="ARBA" id="ARBA00023136"/>
    </source>
</evidence>
<dbReference type="Pfam" id="PF07686">
    <property type="entry name" value="V-set"/>
    <property type="match status" value="1"/>
</dbReference>
<feature type="signal peptide" evidence="8">
    <location>
        <begin position="1"/>
        <end position="26"/>
    </location>
</feature>
<feature type="transmembrane region" description="Helical" evidence="7">
    <location>
        <begin position="75"/>
        <end position="95"/>
    </location>
</feature>
<dbReference type="InterPro" id="IPR007110">
    <property type="entry name" value="Ig-like_dom"/>
</dbReference>
<keyword evidence="7" id="KW-1133">Transmembrane helix</keyword>
<name>A0A8T2LIQ6_ASTMX</name>
<comment type="subcellular location">
    <subcellularLocation>
        <location evidence="1">Membrane</location>
    </subcellularLocation>
</comment>
<evidence type="ECO:0000256" key="5">
    <source>
        <dbReference type="ARBA" id="ARBA00023180"/>
    </source>
</evidence>
<dbReference type="EMBL" id="JAICCE010000011">
    <property type="protein sequence ID" value="KAG9271370.1"/>
    <property type="molecule type" value="Genomic_DNA"/>
</dbReference>
<proteinExistence type="predicted"/>
<dbReference type="PROSITE" id="PS50835">
    <property type="entry name" value="IG_LIKE"/>
    <property type="match status" value="1"/>
</dbReference>
<dbReference type="InterPro" id="IPR003599">
    <property type="entry name" value="Ig_sub"/>
</dbReference>